<keyword evidence="13" id="KW-0966">Cell projection</keyword>
<dbReference type="Pfam" id="PF01832">
    <property type="entry name" value="Glucosaminidase"/>
    <property type="match status" value="1"/>
</dbReference>
<dbReference type="SMART" id="SM00047">
    <property type="entry name" value="LYZ2"/>
    <property type="match status" value="1"/>
</dbReference>
<dbReference type="InterPro" id="IPR051056">
    <property type="entry name" value="Glycosyl_Hydrolase_73"/>
</dbReference>
<dbReference type="PRINTS" id="PR01002">
    <property type="entry name" value="FLGFLGJ"/>
</dbReference>
<protein>
    <recommendedName>
        <fullName evidence="5">Peptidoglycan hydrolase FlgJ</fullName>
    </recommendedName>
    <alternativeName>
        <fullName evidence="11">Muramidase FlgJ</fullName>
    </alternativeName>
</protein>
<evidence type="ECO:0000256" key="2">
    <source>
        <dbReference type="ARBA" id="ARBA00004418"/>
    </source>
</evidence>
<keyword evidence="6" id="KW-0574">Periplasm</keyword>
<evidence type="ECO:0000256" key="5">
    <source>
        <dbReference type="ARBA" id="ARBA00013433"/>
    </source>
</evidence>
<evidence type="ECO:0000313" key="14">
    <source>
        <dbReference type="Proteomes" id="UP001595722"/>
    </source>
</evidence>
<organism evidence="13 14">
    <name type="scientific">Bacterioplanoides pacificum</name>
    <dbReference type="NCBI Taxonomy" id="1171596"/>
    <lineage>
        <taxon>Bacteria</taxon>
        <taxon>Pseudomonadati</taxon>
        <taxon>Pseudomonadota</taxon>
        <taxon>Gammaproteobacteria</taxon>
        <taxon>Oceanospirillales</taxon>
        <taxon>Oceanospirillaceae</taxon>
        <taxon>Bacterioplanoides</taxon>
    </lineage>
</organism>
<dbReference type="GO" id="GO:0016787">
    <property type="term" value="F:hydrolase activity"/>
    <property type="evidence" value="ECO:0007669"/>
    <property type="project" value="UniProtKB-KW"/>
</dbReference>
<evidence type="ECO:0000313" key="13">
    <source>
        <dbReference type="EMBL" id="MFC3679127.1"/>
    </source>
</evidence>
<accession>A0ABV7VPU5</accession>
<comment type="function">
    <text evidence="1">Flagellum-specific muramidase which hydrolyzes the peptidoglycan layer to assemble the rod structure in the periplasmic space.</text>
</comment>
<keyword evidence="8 13" id="KW-0378">Hydrolase</keyword>
<dbReference type="EMBL" id="JBHRYB010000001">
    <property type="protein sequence ID" value="MFC3679127.1"/>
    <property type="molecule type" value="Genomic_DNA"/>
</dbReference>
<evidence type="ECO:0000256" key="11">
    <source>
        <dbReference type="ARBA" id="ARBA00030835"/>
    </source>
</evidence>
<dbReference type="Pfam" id="PF10135">
    <property type="entry name" value="Rod-binding"/>
    <property type="match status" value="1"/>
</dbReference>
<evidence type="ECO:0000256" key="4">
    <source>
        <dbReference type="ARBA" id="ARBA00007974"/>
    </source>
</evidence>
<comment type="similarity">
    <text evidence="3">In the N-terminal section; belongs to the FlgJ family.</text>
</comment>
<comment type="similarity">
    <text evidence="4">In the C-terminal section; belongs to the glycosyl hydrolase 73 family.</text>
</comment>
<name>A0ABV7VPU5_9GAMM</name>
<dbReference type="Proteomes" id="UP001595722">
    <property type="component" value="Unassembled WGS sequence"/>
</dbReference>
<evidence type="ECO:0000259" key="12">
    <source>
        <dbReference type="SMART" id="SM00047"/>
    </source>
</evidence>
<evidence type="ECO:0000256" key="3">
    <source>
        <dbReference type="ARBA" id="ARBA00006880"/>
    </source>
</evidence>
<keyword evidence="13" id="KW-0969">Cilium</keyword>
<evidence type="ECO:0000256" key="1">
    <source>
        <dbReference type="ARBA" id="ARBA00002954"/>
    </source>
</evidence>
<comment type="caution">
    <text evidence="13">The sequence shown here is derived from an EMBL/GenBank/DDBJ whole genome shotgun (WGS) entry which is preliminary data.</text>
</comment>
<feature type="domain" description="Mannosyl-glycoprotein endo-beta-N-acetylglucosamidase-like" evidence="12">
    <location>
        <begin position="160"/>
        <end position="321"/>
    </location>
</feature>
<dbReference type="PANTHER" id="PTHR33308">
    <property type="entry name" value="PEPTIDOGLYCAN HYDROLASE FLGJ"/>
    <property type="match status" value="1"/>
</dbReference>
<evidence type="ECO:0000256" key="6">
    <source>
        <dbReference type="ARBA" id="ARBA00022764"/>
    </source>
</evidence>
<dbReference type="InterPro" id="IPR013377">
    <property type="entry name" value="FlgJ"/>
</dbReference>
<dbReference type="RefSeq" id="WP_376864774.1">
    <property type="nucleotide sequence ID" value="NZ_JBHRYB010000001.1"/>
</dbReference>
<keyword evidence="7" id="KW-1005">Bacterial flagellum biogenesis</keyword>
<evidence type="ECO:0000256" key="9">
    <source>
        <dbReference type="ARBA" id="ARBA00023295"/>
    </source>
</evidence>
<gene>
    <name evidence="13" type="primary">flgJ</name>
    <name evidence="13" type="ORF">ACFOMG_03250</name>
</gene>
<keyword evidence="9" id="KW-0326">Glycosidase</keyword>
<dbReference type="Gene3D" id="1.10.530.10">
    <property type="match status" value="1"/>
</dbReference>
<dbReference type="InterPro" id="IPR019301">
    <property type="entry name" value="Flagellar_prot_FlgJ_N"/>
</dbReference>
<evidence type="ECO:0000256" key="8">
    <source>
        <dbReference type="ARBA" id="ARBA00022801"/>
    </source>
</evidence>
<keyword evidence="10" id="KW-0961">Cell wall biogenesis/degradation</keyword>
<dbReference type="NCBIfam" id="TIGR02541">
    <property type="entry name" value="flagell_FlgJ"/>
    <property type="match status" value="1"/>
</dbReference>
<evidence type="ECO:0000256" key="10">
    <source>
        <dbReference type="ARBA" id="ARBA00023316"/>
    </source>
</evidence>
<reference evidence="14" key="1">
    <citation type="journal article" date="2019" name="Int. J. Syst. Evol. Microbiol.">
        <title>The Global Catalogue of Microorganisms (GCM) 10K type strain sequencing project: providing services to taxonomists for standard genome sequencing and annotation.</title>
        <authorList>
            <consortium name="The Broad Institute Genomics Platform"/>
            <consortium name="The Broad Institute Genome Sequencing Center for Infectious Disease"/>
            <person name="Wu L."/>
            <person name="Ma J."/>
        </authorList>
    </citation>
    <scope>NUCLEOTIDE SEQUENCE [LARGE SCALE GENOMIC DNA]</scope>
    <source>
        <strain evidence="14">KCTC 42424</strain>
    </source>
</reference>
<dbReference type="InterPro" id="IPR002901">
    <property type="entry name" value="MGlyc_endo_b_GlcNAc-like_dom"/>
</dbReference>
<comment type="subcellular location">
    <subcellularLocation>
        <location evidence="2">Periplasm</location>
    </subcellularLocation>
</comment>
<dbReference type="PANTHER" id="PTHR33308:SF9">
    <property type="entry name" value="PEPTIDOGLYCAN HYDROLASE FLGJ"/>
    <property type="match status" value="1"/>
</dbReference>
<proteinExistence type="inferred from homology"/>
<keyword evidence="13" id="KW-0282">Flagellum</keyword>
<evidence type="ECO:0000256" key="7">
    <source>
        <dbReference type="ARBA" id="ARBA00022795"/>
    </source>
</evidence>
<dbReference type="Gene3D" id="2.10.70.40">
    <property type="entry name" value="peptidoglycan hydrolase"/>
    <property type="match status" value="1"/>
</dbReference>
<sequence>MIQTQQQAASVYTDVHGLQSIRQLGKQDQDAALMEVAKQFESMFLNMMLSSMRDANQVFKEDSLFSSSESDFYQKMYDDQISLSLSTSQSTGLADVIYRQMLSNYGQSQDKPELQQGDLRRHHSSLDGVMHQVQQVIADLPAEETTGPQVTTPVASGRGDKGQQFATAEAFVAALYPHARQVAQQLDVDPKAVIAQAALETGWGRFMITDQQGNNSFNFFGIKADQRWQGERVNIQTHEYRAGVRVNERADFRSYPSVAAGLQDYAEFLQSGDRYQQALGKGLAADQFGHALQRAGYATDPAYGEKIQRVSNSDTLNQALNSLLSAQPAAATQL</sequence>
<keyword evidence="14" id="KW-1185">Reference proteome</keyword>